<accession>A0A7W3U2D4</accession>
<feature type="signal peptide" evidence="1">
    <location>
        <begin position="1"/>
        <end position="20"/>
    </location>
</feature>
<dbReference type="AlphaFoldDB" id="A0A7W3U2D4"/>
<feature type="chain" id="PRO_5030645869" evidence="1">
    <location>
        <begin position="21"/>
        <end position="168"/>
    </location>
</feature>
<evidence type="ECO:0000313" key="2">
    <source>
        <dbReference type="EMBL" id="MBB1087681.1"/>
    </source>
</evidence>
<comment type="caution">
    <text evidence="2">The sequence shown here is derived from an EMBL/GenBank/DDBJ whole genome shotgun (WGS) entry which is preliminary data.</text>
</comment>
<reference evidence="2 3" key="1">
    <citation type="submission" date="2020-07" db="EMBL/GenBank/DDBJ databases">
        <authorList>
            <person name="Xu S."/>
            <person name="Li A."/>
        </authorList>
    </citation>
    <scope>NUCLEOTIDE SEQUENCE [LARGE SCALE GENOMIC DNA]</scope>
    <source>
        <strain evidence="2 3">SG-8</strain>
    </source>
</reference>
<name>A0A7W3U2D4_9GAMM</name>
<keyword evidence="3" id="KW-1185">Reference proteome</keyword>
<sequence length="168" mass="17332">MHRAIPVLATVLLAACAGQAAPQSEADLAAIGAGSEAPTRGVLPPVIVHKSPTCGCCTKWVDHLRASGFEVEVQDHAPDALSRLKSELGVPFGKGSCHTAEVAGLFVEGHVPAEDVKRLLDDPGEAKGLVLPGMPLGSPGMEVPDGSVQPYTVERVEADGQTTPFASH</sequence>
<dbReference type="PROSITE" id="PS51257">
    <property type="entry name" value="PROKAR_LIPOPROTEIN"/>
    <property type="match status" value="1"/>
</dbReference>
<keyword evidence="1" id="KW-0732">Signal</keyword>
<dbReference type="EMBL" id="JACHTE010000002">
    <property type="protein sequence ID" value="MBB1087681.1"/>
    <property type="molecule type" value="Genomic_DNA"/>
</dbReference>
<evidence type="ECO:0000256" key="1">
    <source>
        <dbReference type="SAM" id="SignalP"/>
    </source>
</evidence>
<protein>
    <submittedName>
        <fullName evidence="2">DUF411 domain-containing protein</fullName>
    </submittedName>
</protein>
<dbReference type="Pfam" id="PF04214">
    <property type="entry name" value="DUF411"/>
    <property type="match status" value="1"/>
</dbReference>
<proteinExistence type="predicted"/>
<dbReference type="Proteomes" id="UP000552587">
    <property type="component" value="Unassembled WGS sequence"/>
</dbReference>
<dbReference type="InterPro" id="IPR007332">
    <property type="entry name" value="DUF411"/>
</dbReference>
<organism evidence="2 3">
    <name type="scientific">Marilutibacter penaei</name>
    <dbReference type="NCBI Taxonomy" id="2759900"/>
    <lineage>
        <taxon>Bacteria</taxon>
        <taxon>Pseudomonadati</taxon>
        <taxon>Pseudomonadota</taxon>
        <taxon>Gammaproteobacteria</taxon>
        <taxon>Lysobacterales</taxon>
        <taxon>Lysobacteraceae</taxon>
        <taxon>Marilutibacter</taxon>
    </lineage>
</organism>
<gene>
    <name evidence="2" type="ORF">H4F99_04170</name>
</gene>
<evidence type="ECO:0000313" key="3">
    <source>
        <dbReference type="Proteomes" id="UP000552587"/>
    </source>
</evidence>